<dbReference type="InterPro" id="IPR036390">
    <property type="entry name" value="WH_DNA-bd_sf"/>
</dbReference>
<dbReference type="InterPro" id="IPR018309">
    <property type="entry name" value="Tscrpt_reg_PadR_C"/>
</dbReference>
<dbReference type="PANTHER" id="PTHR43252">
    <property type="entry name" value="TRANSCRIPTIONAL REGULATOR YQJI"/>
    <property type="match status" value="1"/>
</dbReference>
<dbReference type="InterPro" id="IPR036388">
    <property type="entry name" value="WH-like_DNA-bd_sf"/>
</dbReference>
<sequence>MSLRHALLGLLAERAQSGYDLTKKFELSMKRYAWHASHSHIYPELKRMAAEGLVEVVDEGLRGRRTYAITGSGRTELRNWMLSPPTNAVVRNEDALRLFLLSSLDRPDAEHLLGRIIDTAEREVAHMREVVADVEGIGDADGPPLFGHFAAEFGLRYHLMELDWARWALGRLTSPAR</sequence>
<dbReference type="AlphaFoldDB" id="A0A841C5D8"/>
<comment type="caution">
    <text evidence="3">The sequence shown here is derived from an EMBL/GenBank/DDBJ whole genome shotgun (WGS) entry which is preliminary data.</text>
</comment>
<feature type="domain" description="Transcription regulator PadR N-terminal" evidence="1">
    <location>
        <begin position="7"/>
        <end position="78"/>
    </location>
</feature>
<evidence type="ECO:0000313" key="3">
    <source>
        <dbReference type="EMBL" id="MBB5953742.1"/>
    </source>
</evidence>
<dbReference type="EMBL" id="JACHJN010000001">
    <property type="protein sequence ID" value="MBB5953742.1"/>
    <property type="molecule type" value="Genomic_DNA"/>
</dbReference>
<protein>
    <submittedName>
        <fullName evidence="3">DNA-binding PadR family transcriptional regulator</fullName>
    </submittedName>
</protein>
<evidence type="ECO:0000259" key="1">
    <source>
        <dbReference type="Pfam" id="PF03551"/>
    </source>
</evidence>
<evidence type="ECO:0000313" key="4">
    <source>
        <dbReference type="Proteomes" id="UP000547510"/>
    </source>
</evidence>
<dbReference type="SUPFAM" id="SSF46785">
    <property type="entry name" value="Winged helix' DNA-binding domain"/>
    <property type="match status" value="1"/>
</dbReference>
<gene>
    <name evidence="3" type="ORF">FHS29_000312</name>
</gene>
<dbReference type="GO" id="GO:0003677">
    <property type="term" value="F:DNA binding"/>
    <property type="evidence" value="ECO:0007669"/>
    <property type="project" value="UniProtKB-KW"/>
</dbReference>
<dbReference type="InterPro" id="IPR005149">
    <property type="entry name" value="Tscrpt_reg_PadR_N"/>
</dbReference>
<accession>A0A841C5D8</accession>
<dbReference type="RefSeq" id="WP_184687502.1">
    <property type="nucleotide sequence ID" value="NZ_JACHJN010000001.1"/>
</dbReference>
<dbReference type="PANTHER" id="PTHR43252:SF4">
    <property type="entry name" value="TRANSCRIPTIONAL REGULATORY PROTEIN"/>
    <property type="match status" value="1"/>
</dbReference>
<organism evidence="3 4">
    <name type="scientific">Saccharothrix tamanrassetensis</name>
    <dbReference type="NCBI Taxonomy" id="1051531"/>
    <lineage>
        <taxon>Bacteria</taxon>
        <taxon>Bacillati</taxon>
        <taxon>Actinomycetota</taxon>
        <taxon>Actinomycetes</taxon>
        <taxon>Pseudonocardiales</taxon>
        <taxon>Pseudonocardiaceae</taxon>
        <taxon>Saccharothrix</taxon>
    </lineage>
</organism>
<feature type="domain" description="Transcription regulator PadR C-terminal" evidence="2">
    <location>
        <begin position="90"/>
        <end position="172"/>
    </location>
</feature>
<dbReference type="Pfam" id="PF10400">
    <property type="entry name" value="Vir_act_alpha_C"/>
    <property type="match status" value="1"/>
</dbReference>
<name>A0A841C5D8_9PSEU</name>
<reference evidence="3 4" key="1">
    <citation type="submission" date="2020-08" db="EMBL/GenBank/DDBJ databases">
        <title>Genomic Encyclopedia of Type Strains, Phase III (KMG-III): the genomes of soil and plant-associated and newly described type strains.</title>
        <authorList>
            <person name="Whitman W."/>
        </authorList>
    </citation>
    <scope>NUCLEOTIDE SEQUENCE [LARGE SCALE GENOMIC DNA]</scope>
    <source>
        <strain evidence="3 4">CECT 8640</strain>
    </source>
</reference>
<keyword evidence="3" id="KW-0238">DNA-binding</keyword>
<keyword evidence="4" id="KW-1185">Reference proteome</keyword>
<dbReference type="Proteomes" id="UP000547510">
    <property type="component" value="Unassembled WGS sequence"/>
</dbReference>
<evidence type="ECO:0000259" key="2">
    <source>
        <dbReference type="Pfam" id="PF10400"/>
    </source>
</evidence>
<dbReference type="Pfam" id="PF03551">
    <property type="entry name" value="PadR"/>
    <property type="match status" value="1"/>
</dbReference>
<dbReference type="Gene3D" id="1.10.10.10">
    <property type="entry name" value="Winged helix-like DNA-binding domain superfamily/Winged helix DNA-binding domain"/>
    <property type="match status" value="1"/>
</dbReference>
<proteinExistence type="predicted"/>